<gene>
    <name evidence="1" type="ORF">LTRI10_LOCUS17537</name>
</gene>
<dbReference type="InterPro" id="IPR032675">
    <property type="entry name" value="LRR_dom_sf"/>
</dbReference>
<evidence type="ECO:0000313" key="2">
    <source>
        <dbReference type="Proteomes" id="UP001497516"/>
    </source>
</evidence>
<evidence type="ECO:0000313" key="1">
    <source>
        <dbReference type="EMBL" id="CAL1375758.1"/>
    </source>
</evidence>
<accession>A0AAV2DQG1</accession>
<dbReference type="EMBL" id="OZ034816">
    <property type="protein sequence ID" value="CAL1375758.1"/>
    <property type="molecule type" value="Genomic_DNA"/>
</dbReference>
<dbReference type="PANTHER" id="PTHR34223">
    <property type="entry name" value="OS11G0201299 PROTEIN"/>
    <property type="match status" value="1"/>
</dbReference>
<sequence length="220" mass="25001">MDENYTFSELCGTIPDCNLKMMKIRAVWIDDSFVASGFGMLTTLHLEDCMLHSALLEDFDPFSKFSCLNKLVMAHCMYHGRIKISGSQLLSLELDGMACSDMEISAPRLKSLSLLQELEYLQFTKLSVPSIDHVDIRATDMNFFLEEDEECVRKSLISLFQNLKNAVFLSLGHYTVKVLSDMSEFLEQQPSPFTRLNSVIMVTDSVPYTVINYFLKETAA</sequence>
<reference evidence="1 2" key="1">
    <citation type="submission" date="2024-04" db="EMBL/GenBank/DDBJ databases">
        <authorList>
            <person name="Fracassetti M."/>
        </authorList>
    </citation>
    <scope>NUCLEOTIDE SEQUENCE [LARGE SCALE GENOMIC DNA]</scope>
</reference>
<dbReference type="Gene3D" id="3.80.10.10">
    <property type="entry name" value="Ribonuclease Inhibitor"/>
    <property type="match status" value="1"/>
</dbReference>
<proteinExistence type="predicted"/>
<dbReference type="InterPro" id="IPR053197">
    <property type="entry name" value="F-box_SCFL_complex_component"/>
</dbReference>
<dbReference type="AlphaFoldDB" id="A0AAV2DQG1"/>
<name>A0AAV2DQG1_9ROSI</name>
<dbReference type="Proteomes" id="UP001497516">
    <property type="component" value="Chromosome 3"/>
</dbReference>
<dbReference type="SUPFAM" id="SSF52047">
    <property type="entry name" value="RNI-like"/>
    <property type="match status" value="1"/>
</dbReference>
<dbReference type="PANTHER" id="PTHR34223:SF118">
    <property type="entry name" value="F-BOX DOMAIN, LEUCINE-RICH REPEAT DOMAIN SUPERFAMILY, F-BOX-LIKE DOMAIN SUPERFAMILY"/>
    <property type="match status" value="1"/>
</dbReference>
<keyword evidence="2" id="KW-1185">Reference proteome</keyword>
<organism evidence="1 2">
    <name type="scientific">Linum trigynum</name>
    <dbReference type="NCBI Taxonomy" id="586398"/>
    <lineage>
        <taxon>Eukaryota</taxon>
        <taxon>Viridiplantae</taxon>
        <taxon>Streptophyta</taxon>
        <taxon>Embryophyta</taxon>
        <taxon>Tracheophyta</taxon>
        <taxon>Spermatophyta</taxon>
        <taxon>Magnoliopsida</taxon>
        <taxon>eudicotyledons</taxon>
        <taxon>Gunneridae</taxon>
        <taxon>Pentapetalae</taxon>
        <taxon>rosids</taxon>
        <taxon>fabids</taxon>
        <taxon>Malpighiales</taxon>
        <taxon>Linaceae</taxon>
        <taxon>Linum</taxon>
    </lineage>
</organism>
<protein>
    <submittedName>
        <fullName evidence="1">Uncharacterized protein</fullName>
    </submittedName>
</protein>